<dbReference type="Gene3D" id="1.20.1050.10">
    <property type="match status" value="1"/>
</dbReference>
<dbReference type="InterPro" id="IPR036282">
    <property type="entry name" value="Glutathione-S-Trfase_C_sf"/>
</dbReference>
<dbReference type="PROSITE" id="PS50404">
    <property type="entry name" value="GST_NTER"/>
    <property type="match status" value="1"/>
</dbReference>
<dbReference type="Gene3D" id="3.40.30.10">
    <property type="entry name" value="Glutaredoxin"/>
    <property type="match status" value="1"/>
</dbReference>
<dbReference type="GO" id="GO:0006749">
    <property type="term" value="P:glutathione metabolic process"/>
    <property type="evidence" value="ECO:0007669"/>
    <property type="project" value="TreeGrafter"/>
</dbReference>
<keyword evidence="2" id="KW-0808">Transferase</keyword>
<dbReference type="Proteomes" id="UP000217895">
    <property type="component" value="Chromosome"/>
</dbReference>
<dbReference type="SFLD" id="SFLDS00019">
    <property type="entry name" value="Glutathione_Transferase_(cytos"/>
    <property type="match status" value="1"/>
</dbReference>
<dbReference type="InterPro" id="IPR004045">
    <property type="entry name" value="Glutathione_S-Trfase_N"/>
</dbReference>
<dbReference type="InterPro" id="IPR040079">
    <property type="entry name" value="Glutathione_S-Trfase"/>
</dbReference>
<protein>
    <submittedName>
        <fullName evidence="2">Glutathione S-transferase</fullName>
    </submittedName>
</protein>
<accession>A0A1Z4JE34</accession>
<dbReference type="GO" id="GO:0016034">
    <property type="term" value="F:maleylacetoacetate isomerase activity"/>
    <property type="evidence" value="ECO:0007669"/>
    <property type="project" value="TreeGrafter"/>
</dbReference>
<dbReference type="CDD" id="cd00299">
    <property type="entry name" value="GST_C_family"/>
    <property type="match status" value="1"/>
</dbReference>
<dbReference type="PROSITE" id="PS51354">
    <property type="entry name" value="GLUTAREDOXIN_2"/>
    <property type="match status" value="1"/>
</dbReference>
<dbReference type="SUPFAM" id="SSF47616">
    <property type="entry name" value="GST C-terminal domain-like"/>
    <property type="match status" value="1"/>
</dbReference>
<dbReference type="CDD" id="cd00570">
    <property type="entry name" value="GST_N_family"/>
    <property type="match status" value="1"/>
</dbReference>
<keyword evidence="3" id="KW-1185">Reference proteome</keyword>
<dbReference type="PANTHER" id="PTHR42673">
    <property type="entry name" value="MALEYLACETOACETATE ISOMERASE"/>
    <property type="match status" value="1"/>
</dbReference>
<dbReference type="InterPro" id="IPR036249">
    <property type="entry name" value="Thioredoxin-like_sf"/>
</dbReference>
<organism evidence="2 3">
    <name type="scientific">Leptolyngbya boryana NIES-2135</name>
    <dbReference type="NCBI Taxonomy" id="1973484"/>
    <lineage>
        <taxon>Bacteria</taxon>
        <taxon>Bacillati</taxon>
        <taxon>Cyanobacteriota</taxon>
        <taxon>Cyanophyceae</taxon>
        <taxon>Leptolyngbyales</taxon>
        <taxon>Leptolyngbyaceae</taxon>
        <taxon>Leptolyngbya group</taxon>
        <taxon>Leptolyngbya</taxon>
    </lineage>
</organism>
<dbReference type="GO" id="GO:0004364">
    <property type="term" value="F:glutathione transferase activity"/>
    <property type="evidence" value="ECO:0007669"/>
    <property type="project" value="TreeGrafter"/>
</dbReference>
<sequence length="265" mass="28863">MLELYQFEMSHYAEKVRLILDYKGLPYRKVEVTPGIGQIELFQMSGQRKVPVLKDGSEIIADSTAIAEYLDRKYPENPIIPSDPKQKGLCLLIEQWADESLGLNARKGLIGSLSQNQSFRTAVLPTSTPDILKNLVGAIPGDFLGILGVGVGMGPDTVKEATDALKRSLTALSFMLTEQPYLVGDSPTLADFAVAGLSMYVKFPTGAYLDIPESLKGKGVAGIADVSIFDPFFNWRDKLYADFRQTSTSSYTPPSGSAPTSINID</sequence>
<dbReference type="EMBL" id="AP018203">
    <property type="protein sequence ID" value="BAY54990.1"/>
    <property type="molecule type" value="Genomic_DNA"/>
</dbReference>
<dbReference type="Pfam" id="PF13417">
    <property type="entry name" value="GST_N_3"/>
    <property type="match status" value="1"/>
</dbReference>
<reference evidence="2 3" key="1">
    <citation type="submission" date="2017-06" db="EMBL/GenBank/DDBJ databases">
        <title>Genome sequencing of cyanobaciteial culture collection at National Institute for Environmental Studies (NIES).</title>
        <authorList>
            <person name="Hirose Y."/>
            <person name="Shimura Y."/>
            <person name="Fujisawa T."/>
            <person name="Nakamura Y."/>
            <person name="Kawachi M."/>
        </authorList>
    </citation>
    <scope>NUCLEOTIDE SEQUENCE [LARGE SCALE GENOMIC DNA]</scope>
    <source>
        <strain evidence="2 3">NIES-2135</strain>
    </source>
</reference>
<name>A0A1Z4JE34_LEPBY</name>
<evidence type="ECO:0000259" key="1">
    <source>
        <dbReference type="PROSITE" id="PS50404"/>
    </source>
</evidence>
<evidence type="ECO:0000313" key="3">
    <source>
        <dbReference type="Proteomes" id="UP000217895"/>
    </source>
</evidence>
<dbReference type="SUPFAM" id="SSF52833">
    <property type="entry name" value="Thioredoxin-like"/>
    <property type="match status" value="1"/>
</dbReference>
<evidence type="ECO:0000313" key="2">
    <source>
        <dbReference type="EMBL" id="BAY54990.1"/>
    </source>
</evidence>
<dbReference type="Pfam" id="PF00043">
    <property type="entry name" value="GST_C"/>
    <property type="match status" value="1"/>
</dbReference>
<proteinExistence type="predicted"/>
<feature type="domain" description="GST N-terminal" evidence="1">
    <location>
        <begin position="1"/>
        <end position="78"/>
    </location>
</feature>
<dbReference type="InterPro" id="IPR004046">
    <property type="entry name" value="GST_C"/>
</dbReference>
<dbReference type="PANTHER" id="PTHR42673:SF4">
    <property type="entry name" value="MALEYLACETOACETATE ISOMERASE"/>
    <property type="match status" value="1"/>
</dbReference>
<dbReference type="AlphaFoldDB" id="A0A1Z4JE34"/>
<dbReference type="GO" id="GO:0006559">
    <property type="term" value="P:L-phenylalanine catabolic process"/>
    <property type="evidence" value="ECO:0007669"/>
    <property type="project" value="TreeGrafter"/>
</dbReference>
<gene>
    <name evidence="2" type="ORF">NIES2135_18110</name>
</gene>